<accession>A0A162C6S8</accession>
<reference evidence="2 3" key="1">
    <citation type="submission" date="2016-03" db="EMBL/GenBank/DDBJ databases">
        <title>EvidentialGene: Evidence-directed Construction of Genes on Genomes.</title>
        <authorList>
            <person name="Gilbert D.G."/>
            <person name="Choi J.-H."/>
            <person name="Mockaitis K."/>
            <person name="Colbourne J."/>
            <person name="Pfrender M."/>
        </authorList>
    </citation>
    <scope>NUCLEOTIDE SEQUENCE [LARGE SCALE GENOMIC DNA]</scope>
    <source>
        <strain evidence="2 3">Xinb3</strain>
        <tissue evidence="2">Complete organism</tissue>
    </source>
</reference>
<evidence type="ECO:0000313" key="3">
    <source>
        <dbReference type="Proteomes" id="UP000076858"/>
    </source>
</evidence>
<evidence type="ECO:0000313" key="2">
    <source>
        <dbReference type="EMBL" id="KZS01531.1"/>
    </source>
</evidence>
<evidence type="ECO:0000256" key="1">
    <source>
        <dbReference type="SAM" id="Phobius"/>
    </source>
</evidence>
<keyword evidence="1" id="KW-0472">Membrane</keyword>
<name>A0A162C6S8_9CRUS</name>
<feature type="transmembrane region" description="Helical" evidence="1">
    <location>
        <begin position="6"/>
        <end position="24"/>
    </location>
</feature>
<keyword evidence="3" id="KW-1185">Reference proteome</keyword>
<organism evidence="2 3">
    <name type="scientific">Daphnia magna</name>
    <dbReference type="NCBI Taxonomy" id="35525"/>
    <lineage>
        <taxon>Eukaryota</taxon>
        <taxon>Metazoa</taxon>
        <taxon>Ecdysozoa</taxon>
        <taxon>Arthropoda</taxon>
        <taxon>Crustacea</taxon>
        <taxon>Branchiopoda</taxon>
        <taxon>Diplostraca</taxon>
        <taxon>Cladocera</taxon>
        <taxon>Anomopoda</taxon>
        <taxon>Daphniidae</taxon>
        <taxon>Daphnia</taxon>
    </lineage>
</organism>
<gene>
    <name evidence="2" type="ORF">APZ42_001777</name>
</gene>
<proteinExistence type="predicted"/>
<protein>
    <submittedName>
        <fullName evidence="2">Uncharacterized protein</fullName>
    </submittedName>
</protein>
<dbReference type="Proteomes" id="UP000076858">
    <property type="component" value="Unassembled WGS sequence"/>
</dbReference>
<dbReference type="AlphaFoldDB" id="A0A162C6S8"/>
<keyword evidence="1" id="KW-1133">Transmembrane helix</keyword>
<dbReference type="EMBL" id="LRGB01006666">
    <property type="protein sequence ID" value="KZS01531.1"/>
    <property type="molecule type" value="Genomic_DNA"/>
</dbReference>
<keyword evidence="1" id="KW-0812">Transmembrane</keyword>
<comment type="caution">
    <text evidence="2">The sequence shown here is derived from an EMBL/GenBank/DDBJ whole genome shotgun (WGS) entry which is preliminary data.</text>
</comment>
<sequence length="67" mass="7628">MNRFVLVVAFSSHITFPFLIYGSYGSMRRYPSMILSNIFSIKIFCGGEPVKVSIIIFDITCVVKPYL</sequence>